<protein>
    <submittedName>
        <fullName evidence="1">Uncharacterized protein</fullName>
    </submittedName>
</protein>
<geneLocation type="plasmid" evidence="1 2">
    <name>pSymA</name>
</geneLocation>
<reference evidence="2" key="2">
    <citation type="journal article" date="2001" name="Science">
        <title>The composite genome of the legume symbiont Sinorhizobium meliloti.</title>
        <authorList>
            <person name="Galibert F."/>
            <person name="Finan T.M."/>
            <person name="Long S.R."/>
            <person name="Puehler A."/>
            <person name="Abola P."/>
            <person name="Ampe F."/>
            <person name="Barloy-Hubler F."/>
            <person name="Barnett M.J."/>
            <person name="Becker A."/>
            <person name="Boistard P."/>
            <person name="Bothe G."/>
            <person name="Boutry M."/>
            <person name="Bowser L."/>
            <person name="Buhrmester J."/>
            <person name="Cadieu E."/>
            <person name="Capela D."/>
            <person name="Chain P."/>
            <person name="Cowie A."/>
            <person name="Davis R.W."/>
            <person name="Dreano S."/>
            <person name="Federspiel N.A."/>
            <person name="Fisher R.F."/>
            <person name="Gloux S."/>
            <person name="Godrie T."/>
            <person name="Goffeau A."/>
            <person name="Golding B."/>
            <person name="Gouzy J."/>
            <person name="Gurjal M."/>
            <person name="Hernandez-Lucas I."/>
            <person name="Hong A."/>
            <person name="Huizar L."/>
            <person name="Hyman R.W."/>
            <person name="Jones T."/>
            <person name="Kahn D."/>
            <person name="Kahn M.L."/>
            <person name="Kalman S."/>
            <person name="Keating D.H."/>
            <person name="Kiss E."/>
            <person name="Komp C."/>
            <person name="Lelaure V."/>
            <person name="Masuy D."/>
            <person name="Palm C."/>
            <person name="Peck M.C."/>
            <person name="Pohl T.M."/>
            <person name="Portetelle D."/>
            <person name="Purnelle B."/>
            <person name="Ramsperger U."/>
            <person name="Surzycki R."/>
            <person name="Thebault P."/>
            <person name="Vandenbol M."/>
            <person name="Vorhoelter F.J."/>
            <person name="Weidner S."/>
            <person name="Wells D.H."/>
            <person name="Wong K."/>
            <person name="Yeh K.-C."/>
            <person name="Batut J."/>
        </authorList>
    </citation>
    <scope>NUCLEOTIDE SEQUENCE [LARGE SCALE GENOMIC DNA]</scope>
    <source>
        <strain evidence="2">1021</strain>
        <plasmid evidence="2">Plasmid pSymA</plasmid>
    </source>
</reference>
<reference evidence="1 2" key="1">
    <citation type="journal article" date="2001" name="Proc. Natl. Acad. Sci. U.S.A.">
        <title>Nucleotide sequence and predicted functions of the entire Sinorhizobium meliloti pSymA megaplasmid.</title>
        <authorList>
            <person name="Barnett M.J."/>
            <person name="Fisher R.F."/>
            <person name="Jones T."/>
            <person name="Komp C."/>
            <person name="Abola A.P."/>
            <person name="Barloy-Hubler F."/>
            <person name="Bowser L."/>
            <person name="Capela D."/>
            <person name="Galibert F."/>
            <person name="Gouzy J."/>
            <person name="Gurjal M."/>
            <person name="Hong A."/>
            <person name="Huizar L."/>
            <person name="Hyman R.W."/>
            <person name="Kahn D."/>
            <person name="Kahn M.L."/>
            <person name="Kalman S."/>
            <person name="Keating D.H."/>
            <person name="Palm C."/>
            <person name="Peck M.C."/>
            <person name="Surzycki R."/>
            <person name="Wells D.H."/>
            <person name="Yeh K.-C."/>
            <person name="Davis R.W."/>
            <person name="Federspiel N.A."/>
            <person name="Long S.R."/>
        </authorList>
    </citation>
    <scope>NUCLEOTIDE SEQUENCE [LARGE SCALE GENOMIC DNA]</scope>
    <source>
        <strain evidence="1 2">1021</strain>
        <plasmid evidence="2">Plasmid pSymA</plasmid>
    </source>
</reference>
<dbReference type="PIR" id="E95328">
    <property type="entry name" value="E95328"/>
</dbReference>
<dbReference type="EMBL" id="AE006469">
    <property type="protein sequence ID" value="AAK65191.1"/>
    <property type="molecule type" value="Genomic_DNA"/>
</dbReference>
<proteinExistence type="predicted"/>
<dbReference type="AlphaFoldDB" id="Q92ZF3"/>
<dbReference type="KEGG" id="sme:SMa0990"/>
<gene>
    <name evidence="1" type="ORF">SMa0990</name>
</gene>
<keyword evidence="2" id="KW-1185">Reference proteome</keyword>
<name>Q92ZF3_RHIME</name>
<sequence>MKPELEAMVEDALDVSVREFTWRCFFRLFAWENSLPISLMNKVTAGPSVSFWPRTIVACRLPHPALPQPIAASGIMSDRSRGQPSKSGMSHREYLRHIITQRMNLNHCFEGRSLLMSVQDRSSQSPLHIKADRRKYTERYDPASRSLLSISKPLSAVIG</sequence>
<organism evidence="1 2">
    <name type="scientific">Rhizobium meliloti (strain 1021)</name>
    <name type="common">Ensifer meliloti</name>
    <name type="synonym">Sinorhizobium meliloti</name>
    <dbReference type="NCBI Taxonomy" id="266834"/>
    <lineage>
        <taxon>Bacteria</taxon>
        <taxon>Pseudomonadati</taxon>
        <taxon>Pseudomonadota</taxon>
        <taxon>Alphaproteobacteria</taxon>
        <taxon>Hyphomicrobiales</taxon>
        <taxon>Rhizobiaceae</taxon>
        <taxon>Sinorhizobium/Ensifer group</taxon>
        <taxon>Sinorhizobium</taxon>
    </lineage>
</organism>
<dbReference type="HOGENOM" id="CLU_1659347_0_0_5"/>
<evidence type="ECO:0000313" key="2">
    <source>
        <dbReference type="Proteomes" id="UP000001976"/>
    </source>
</evidence>
<dbReference type="Proteomes" id="UP000001976">
    <property type="component" value="Plasmid pSymA"/>
</dbReference>
<dbReference type="OrthoDB" id="10009453at2"/>
<accession>Q92ZF3</accession>
<keyword evidence="1" id="KW-0614">Plasmid</keyword>
<evidence type="ECO:0000313" key="1">
    <source>
        <dbReference type="EMBL" id="AAK65191.1"/>
    </source>
</evidence>
<dbReference type="EnsemblBacteria" id="AAK65191">
    <property type="protein sequence ID" value="AAK65191"/>
    <property type="gene ID" value="SMa0990"/>
</dbReference>